<keyword evidence="3 5" id="KW-1133">Transmembrane helix</keyword>
<protein>
    <submittedName>
        <fullName evidence="6">Organic cation transporter protein</fullName>
    </submittedName>
</protein>
<dbReference type="PANTHER" id="PTHR24064">
    <property type="entry name" value="SOLUTE CARRIER FAMILY 22 MEMBER"/>
    <property type="match status" value="1"/>
</dbReference>
<evidence type="ECO:0000313" key="6">
    <source>
        <dbReference type="EMBL" id="GIY27441.1"/>
    </source>
</evidence>
<dbReference type="AlphaFoldDB" id="A0AAV4S314"/>
<comment type="subcellular location">
    <subcellularLocation>
        <location evidence="1">Membrane</location>
        <topology evidence="1">Multi-pass membrane protein</topology>
    </subcellularLocation>
</comment>
<dbReference type="Proteomes" id="UP001054945">
    <property type="component" value="Unassembled WGS sequence"/>
</dbReference>
<dbReference type="GO" id="GO:0016020">
    <property type="term" value="C:membrane"/>
    <property type="evidence" value="ECO:0007669"/>
    <property type="project" value="UniProtKB-SubCell"/>
</dbReference>
<reference evidence="6 7" key="1">
    <citation type="submission" date="2021-06" db="EMBL/GenBank/DDBJ databases">
        <title>Caerostris extrusa draft genome.</title>
        <authorList>
            <person name="Kono N."/>
            <person name="Arakawa K."/>
        </authorList>
    </citation>
    <scope>NUCLEOTIDE SEQUENCE [LARGE SCALE GENOMIC DNA]</scope>
</reference>
<evidence type="ECO:0000256" key="1">
    <source>
        <dbReference type="ARBA" id="ARBA00004141"/>
    </source>
</evidence>
<keyword evidence="2 5" id="KW-0812">Transmembrane</keyword>
<feature type="transmembrane region" description="Helical" evidence="5">
    <location>
        <begin position="301"/>
        <end position="321"/>
    </location>
</feature>
<name>A0AAV4S314_CAEEX</name>
<sequence>MPFRKCVHDKSICQYVLRTCVRMINLYASHEPISPQNPAPSTCVHDPAEDLSPCQYVLQRFSRFLVVLLTRNLFSLLRCPKDGLLRRDRQLRQVAAEGLPPLRVPQRGGHVAELLHRLPRPQHGLPLRAAAAARPHHRGADRCWVPHQPQLLLPGALHPVGVRHLQDIAHNRQRMEPELHVSNKVHAIGLTWKARDQVEWYLTVEPSVCDREWLVSLAKSIYMVGFLCSVFVFGHVSDRSIPNHPRVLRHHLRQHVPFALVWILHPLHCPAFPSGLRKGGATTVGYVLIMEMVGPQHQTEVGIAIQLGWAVGYVTLVGVAWFFRHWFWLQLVISLSFLPFALFFSFIPESPRWLLTQGKTKKLEKLLIKAAAVNKREVSEDIKKMISLRNLSEKEVKQTASMLEVLKVPEMRNRAFEMIYLWFLNAFLYYALSYNTNDLAGDPYLNFFVSGFIEFPSYALVFWGIKSWGRRPTLISCMAAGGMACAAILLVPSDTAWLSTTFAMVGKFCVTGSFGILYLYTTEVFPTSVRNATLGSCSMCARVGSILAPFVRDLVSMVKATHETVPNVLYAFLALSGSLVTLLLPETRGLDLPDTLQEAADMGQTCRKGSAMESTPLTKQ</sequence>
<evidence type="ECO:0000256" key="4">
    <source>
        <dbReference type="ARBA" id="ARBA00023136"/>
    </source>
</evidence>
<feature type="transmembrane region" description="Helical" evidence="5">
    <location>
        <begin position="497"/>
        <end position="520"/>
    </location>
</feature>
<organism evidence="6 7">
    <name type="scientific">Caerostris extrusa</name>
    <name type="common">Bark spider</name>
    <name type="synonym">Caerostris bankana</name>
    <dbReference type="NCBI Taxonomy" id="172846"/>
    <lineage>
        <taxon>Eukaryota</taxon>
        <taxon>Metazoa</taxon>
        <taxon>Ecdysozoa</taxon>
        <taxon>Arthropoda</taxon>
        <taxon>Chelicerata</taxon>
        <taxon>Arachnida</taxon>
        <taxon>Araneae</taxon>
        <taxon>Araneomorphae</taxon>
        <taxon>Entelegynae</taxon>
        <taxon>Araneoidea</taxon>
        <taxon>Araneidae</taxon>
        <taxon>Caerostris</taxon>
    </lineage>
</organism>
<gene>
    <name evidence="6" type="primary">Orct</name>
    <name evidence="6" type="ORF">CEXT_201111</name>
</gene>
<keyword evidence="7" id="KW-1185">Reference proteome</keyword>
<dbReference type="EMBL" id="BPLR01008816">
    <property type="protein sequence ID" value="GIY27441.1"/>
    <property type="molecule type" value="Genomic_DNA"/>
</dbReference>
<dbReference type="Pfam" id="PF00083">
    <property type="entry name" value="Sugar_tr"/>
    <property type="match status" value="1"/>
</dbReference>
<feature type="transmembrane region" description="Helical" evidence="5">
    <location>
        <begin position="327"/>
        <end position="347"/>
    </location>
</feature>
<keyword evidence="4 5" id="KW-0472">Membrane</keyword>
<comment type="caution">
    <text evidence="6">The sequence shown here is derived from an EMBL/GenBank/DDBJ whole genome shotgun (WGS) entry which is preliminary data.</text>
</comment>
<evidence type="ECO:0000256" key="3">
    <source>
        <dbReference type="ARBA" id="ARBA00022989"/>
    </source>
</evidence>
<dbReference type="GO" id="GO:0022857">
    <property type="term" value="F:transmembrane transporter activity"/>
    <property type="evidence" value="ECO:0007669"/>
    <property type="project" value="InterPro"/>
</dbReference>
<dbReference type="SUPFAM" id="SSF103473">
    <property type="entry name" value="MFS general substrate transporter"/>
    <property type="match status" value="1"/>
</dbReference>
<dbReference type="InterPro" id="IPR036259">
    <property type="entry name" value="MFS_trans_sf"/>
</dbReference>
<dbReference type="CDD" id="cd17317">
    <property type="entry name" value="MFS_SLC22"/>
    <property type="match status" value="1"/>
</dbReference>
<evidence type="ECO:0000313" key="7">
    <source>
        <dbReference type="Proteomes" id="UP001054945"/>
    </source>
</evidence>
<evidence type="ECO:0000256" key="5">
    <source>
        <dbReference type="SAM" id="Phobius"/>
    </source>
</evidence>
<feature type="transmembrane region" description="Helical" evidence="5">
    <location>
        <begin position="444"/>
        <end position="465"/>
    </location>
</feature>
<accession>A0AAV4S314</accession>
<feature type="transmembrane region" description="Helical" evidence="5">
    <location>
        <begin position="472"/>
        <end position="491"/>
    </location>
</feature>
<dbReference type="Gene3D" id="1.20.1250.20">
    <property type="entry name" value="MFS general substrate transporter like domains"/>
    <property type="match status" value="1"/>
</dbReference>
<evidence type="ECO:0000256" key="2">
    <source>
        <dbReference type="ARBA" id="ARBA00022692"/>
    </source>
</evidence>
<dbReference type="InterPro" id="IPR005828">
    <property type="entry name" value="MFS_sugar_transport-like"/>
</dbReference>
<proteinExistence type="predicted"/>
<feature type="transmembrane region" description="Helical" evidence="5">
    <location>
        <begin position="415"/>
        <end position="432"/>
    </location>
</feature>